<keyword evidence="11" id="KW-1185">Reference proteome</keyword>
<dbReference type="SUPFAM" id="SSF161111">
    <property type="entry name" value="Cation efflux protein transmembrane domain-like"/>
    <property type="match status" value="1"/>
</dbReference>
<dbReference type="InterPro" id="IPR058533">
    <property type="entry name" value="Cation_efflux_TM"/>
</dbReference>
<dbReference type="PANTHER" id="PTHR43840:SF15">
    <property type="entry name" value="MITOCHONDRIAL METAL TRANSPORTER 1-RELATED"/>
    <property type="match status" value="1"/>
</dbReference>
<evidence type="ECO:0000256" key="5">
    <source>
        <dbReference type="ARBA" id="ARBA00022989"/>
    </source>
</evidence>
<evidence type="ECO:0000256" key="6">
    <source>
        <dbReference type="ARBA" id="ARBA00023136"/>
    </source>
</evidence>
<feature type="domain" description="Cation efflux protein cytoplasmic" evidence="9">
    <location>
        <begin position="222"/>
        <end position="291"/>
    </location>
</feature>
<dbReference type="InterPro" id="IPR027469">
    <property type="entry name" value="Cation_efflux_TMD_sf"/>
</dbReference>
<gene>
    <name evidence="10" type="ORF">J8C05_09090</name>
</gene>
<dbReference type="Pfam" id="PF01545">
    <property type="entry name" value="Cation_efflux"/>
    <property type="match status" value="1"/>
</dbReference>
<accession>A0ABX8B1S4</accession>
<evidence type="ECO:0000256" key="7">
    <source>
        <dbReference type="SAM" id="Phobius"/>
    </source>
</evidence>
<proteinExistence type="inferred from homology"/>
<organism evidence="10 11">
    <name type="scientific">Chloracidobacterium sp. N</name>
    <dbReference type="NCBI Taxonomy" id="2821540"/>
    <lineage>
        <taxon>Bacteria</taxon>
        <taxon>Pseudomonadati</taxon>
        <taxon>Acidobacteriota</taxon>
        <taxon>Terriglobia</taxon>
        <taxon>Terriglobales</taxon>
        <taxon>Acidobacteriaceae</taxon>
        <taxon>Chloracidobacterium</taxon>
        <taxon>Chloracidobacterium aggregatum</taxon>
    </lineage>
</organism>
<evidence type="ECO:0000259" key="8">
    <source>
        <dbReference type="Pfam" id="PF01545"/>
    </source>
</evidence>
<dbReference type="InterPro" id="IPR002524">
    <property type="entry name" value="Cation_efflux"/>
</dbReference>
<dbReference type="EMBL" id="CP072642">
    <property type="protein sequence ID" value="QUV93521.1"/>
    <property type="molecule type" value="Genomic_DNA"/>
</dbReference>
<protein>
    <submittedName>
        <fullName evidence="10">Cation transporter</fullName>
    </submittedName>
</protein>
<dbReference type="PANTHER" id="PTHR43840">
    <property type="entry name" value="MITOCHONDRIAL METAL TRANSPORTER 1-RELATED"/>
    <property type="match status" value="1"/>
</dbReference>
<comment type="similarity">
    <text evidence="2">Belongs to the cation diffusion facilitator (CDF) transporter (TC 2.A.4) family.</text>
</comment>
<keyword evidence="4 7" id="KW-0812">Transmembrane</keyword>
<feature type="transmembrane region" description="Helical" evidence="7">
    <location>
        <begin position="124"/>
        <end position="142"/>
    </location>
</feature>
<comment type="subcellular location">
    <subcellularLocation>
        <location evidence="1">Membrane</location>
        <topology evidence="1">Multi-pass membrane protein</topology>
    </subcellularLocation>
</comment>
<dbReference type="Proteomes" id="UP000677668">
    <property type="component" value="Chromosome 1"/>
</dbReference>
<dbReference type="Gene3D" id="1.20.1510.10">
    <property type="entry name" value="Cation efflux protein transmembrane domain"/>
    <property type="match status" value="1"/>
</dbReference>
<dbReference type="InterPro" id="IPR027470">
    <property type="entry name" value="Cation_efflux_CTD"/>
</dbReference>
<dbReference type="NCBIfam" id="TIGR01297">
    <property type="entry name" value="CDF"/>
    <property type="match status" value="1"/>
</dbReference>
<feature type="domain" description="Cation efflux protein transmembrane" evidence="8">
    <location>
        <begin position="20"/>
        <end position="214"/>
    </location>
</feature>
<keyword evidence="6 7" id="KW-0472">Membrane</keyword>
<name>A0ABX8B1S4_9BACT</name>
<dbReference type="InterPro" id="IPR036837">
    <property type="entry name" value="Cation_efflux_CTD_sf"/>
</dbReference>
<dbReference type="RefSeq" id="WP_211421895.1">
    <property type="nucleotide sequence ID" value="NZ_CP072642.1"/>
</dbReference>
<evidence type="ECO:0000256" key="2">
    <source>
        <dbReference type="ARBA" id="ARBA00008114"/>
    </source>
</evidence>
<dbReference type="Pfam" id="PF16916">
    <property type="entry name" value="ZT_dimer"/>
    <property type="match status" value="1"/>
</dbReference>
<evidence type="ECO:0000256" key="3">
    <source>
        <dbReference type="ARBA" id="ARBA00022448"/>
    </source>
</evidence>
<dbReference type="SUPFAM" id="SSF160240">
    <property type="entry name" value="Cation efflux protein cytoplasmic domain-like"/>
    <property type="match status" value="1"/>
</dbReference>
<feature type="transmembrane region" description="Helical" evidence="7">
    <location>
        <begin position="163"/>
        <end position="183"/>
    </location>
</feature>
<keyword evidence="5 7" id="KW-1133">Transmembrane helix</keyword>
<evidence type="ECO:0000259" key="9">
    <source>
        <dbReference type="Pfam" id="PF16916"/>
    </source>
</evidence>
<evidence type="ECO:0000256" key="1">
    <source>
        <dbReference type="ARBA" id="ARBA00004141"/>
    </source>
</evidence>
<keyword evidence="3" id="KW-0813">Transport</keyword>
<evidence type="ECO:0000313" key="10">
    <source>
        <dbReference type="EMBL" id="QUV93521.1"/>
    </source>
</evidence>
<evidence type="ECO:0000313" key="11">
    <source>
        <dbReference type="Proteomes" id="UP000677668"/>
    </source>
</evidence>
<feature type="transmembrane region" description="Helical" evidence="7">
    <location>
        <begin position="189"/>
        <end position="210"/>
    </location>
</feature>
<evidence type="ECO:0000256" key="4">
    <source>
        <dbReference type="ARBA" id="ARBA00022692"/>
    </source>
</evidence>
<sequence length="307" mass="33126">MSATDAPAPITSAAVRRVLWRLLVANLAVVVAKALAGWWAGSLAVLSDAVHSLTDAANNLVGIWLIRAAAKPPDREHPYGHAKLEPIGAFVVSAVMGVVAYEIGREAVLRLWAGATVSLALTPLTFTVMLGTLVVNLLVVWYERRAGQQLGSPFLLADAQHTLSDVYVTVGVLVGLVGMWLGWTWLDPVVSLAVVAAVGWGAYHVLVTAINELMDTAAVEDEQLIALARQHPDVVEVRHVRSRGRGAYGFAELTLVFRHDDLRRAHATSDLLETQIRQMYGLAHITIHLEPAEVRTPGDVKAEELSA</sequence>
<reference evidence="10 11" key="1">
    <citation type="submission" date="2021-03" db="EMBL/GenBank/DDBJ databases">
        <title>Genomic and phenotypic characterization of Chloracidobacterium isolates provides evidence for multiple species.</title>
        <authorList>
            <person name="Saini M.K."/>
            <person name="Costas A.M.G."/>
            <person name="Tank M."/>
            <person name="Bryant D.A."/>
        </authorList>
    </citation>
    <scope>NUCLEOTIDE SEQUENCE [LARGE SCALE GENOMIC DNA]</scope>
    <source>
        <strain evidence="10 11">N</strain>
    </source>
</reference>
<dbReference type="Gene3D" id="3.30.70.1350">
    <property type="entry name" value="Cation efflux protein, cytoplasmic domain"/>
    <property type="match status" value="1"/>
</dbReference>
<feature type="transmembrane region" description="Helical" evidence="7">
    <location>
        <begin position="18"/>
        <end position="39"/>
    </location>
</feature>
<dbReference type="InterPro" id="IPR050291">
    <property type="entry name" value="CDF_Transporter"/>
</dbReference>